<feature type="transmembrane region" description="Helical" evidence="8">
    <location>
        <begin position="265"/>
        <end position="287"/>
    </location>
</feature>
<feature type="transmembrane region" description="Helical" evidence="8">
    <location>
        <begin position="137"/>
        <end position="159"/>
    </location>
</feature>
<evidence type="ECO:0000256" key="5">
    <source>
        <dbReference type="ARBA" id="ARBA00022692"/>
    </source>
</evidence>
<feature type="transmembrane region" description="Helical" evidence="8">
    <location>
        <begin position="45"/>
        <end position="61"/>
    </location>
</feature>
<sequence>MLYNPHLVFKFKKFVVYTPLLSIFFIVALGFLAKKMKILEQKNSSVFINFVLCFALPALIFDKIYHINIDIHLLNIVTTGFFASAFGAVISLCISLLFKFSRPTTVSVVMLSFFGNTLFVGIPVIEGFFGRSAVDIVIFYDQVTTSIPIAILGPVILSFGVKQRVSLLQNCMKILKFPPFIAVTLALIAKSFSDIFVLPQELFTPLRMISSSVTPVALFAVGLGLNFGGVKSSYKGVCVVMLCRMVAPAVFFVLVMKFFNFEINQAWLVGIMLSTMPPMVLASAMIMKAELDSSLAVSSVALGVAFSFITLPIIYILFAS</sequence>
<reference evidence="9 10" key="1">
    <citation type="submission" date="2020-11" db="EMBL/GenBank/DDBJ databases">
        <authorList>
            <person name="Peeters C."/>
        </authorList>
    </citation>
    <scope>NUCLEOTIDE SEQUENCE [LARGE SCALE GENOMIC DNA]</scope>
    <source>
        <strain evidence="9 10">LMG 8286</strain>
    </source>
</reference>
<comment type="similarity">
    <text evidence="2">Belongs to the auxin efflux carrier (TC 2.A.69) family.</text>
</comment>
<evidence type="ECO:0000313" key="10">
    <source>
        <dbReference type="Proteomes" id="UP000789359"/>
    </source>
</evidence>
<keyword evidence="5 8" id="KW-0812">Transmembrane</keyword>
<feature type="transmembrane region" description="Helical" evidence="8">
    <location>
        <begin position="105"/>
        <end position="125"/>
    </location>
</feature>
<feature type="transmembrane region" description="Helical" evidence="8">
    <location>
        <begin position="14"/>
        <end position="33"/>
    </location>
</feature>
<evidence type="ECO:0000256" key="6">
    <source>
        <dbReference type="ARBA" id="ARBA00022989"/>
    </source>
</evidence>
<dbReference type="InterPro" id="IPR004776">
    <property type="entry name" value="Mem_transp_PIN-like"/>
</dbReference>
<proteinExistence type="inferred from homology"/>
<keyword evidence="3" id="KW-0813">Transport</keyword>
<dbReference type="PANTHER" id="PTHR36838:SF1">
    <property type="entry name" value="SLR1864 PROTEIN"/>
    <property type="match status" value="1"/>
</dbReference>
<protein>
    <recommendedName>
        <fullName evidence="11">AEC family transporter</fullName>
    </recommendedName>
</protein>
<feature type="transmembrane region" description="Helical" evidence="8">
    <location>
        <begin position="73"/>
        <end position="98"/>
    </location>
</feature>
<evidence type="ECO:0000256" key="8">
    <source>
        <dbReference type="SAM" id="Phobius"/>
    </source>
</evidence>
<evidence type="ECO:0000256" key="3">
    <source>
        <dbReference type="ARBA" id="ARBA00022448"/>
    </source>
</evidence>
<evidence type="ECO:0000256" key="4">
    <source>
        <dbReference type="ARBA" id="ARBA00022475"/>
    </source>
</evidence>
<evidence type="ECO:0000313" key="9">
    <source>
        <dbReference type="EMBL" id="CAD7286803.1"/>
    </source>
</evidence>
<evidence type="ECO:0000256" key="1">
    <source>
        <dbReference type="ARBA" id="ARBA00004651"/>
    </source>
</evidence>
<feature type="transmembrane region" description="Helical" evidence="8">
    <location>
        <begin position="294"/>
        <end position="318"/>
    </location>
</feature>
<dbReference type="Pfam" id="PF03547">
    <property type="entry name" value="Mem_trans"/>
    <property type="match status" value="1"/>
</dbReference>
<feature type="transmembrane region" description="Helical" evidence="8">
    <location>
        <begin position="205"/>
        <end position="225"/>
    </location>
</feature>
<dbReference type="PANTHER" id="PTHR36838">
    <property type="entry name" value="AUXIN EFFLUX CARRIER FAMILY PROTEIN"/>
    <property type="match status" value="1"/>
</dbReference>
<keyword evidence="10" id="KW-1185">Reference proteome</keyword>
<feature type="transmembrane region" description="Helical" evidence="8">
    <location>
        <begin position="180"/>
        <end position="199"/>
    </location>
</feature>
<evidence type="ECO:0000256" key="7">
    <source>
        <dbReference type="ARBA" id="ARBA00023136"/>
    </source>
</evidence>
<feature type="transmembrane region" description="Helical" evidence="8">
    <location>
        <begin position="237"/>
        <end position="259"/>
    </location>
</feature>
<accession>A0ABN7K2M3</accession>
<evidence type="ECO:0000256" key="2">
    <source>
        <dbReference type="ARBA" id="ARBA00010145"/>
    </source>
</evidence>
<keyword evidence="7 8" id="KW-0472">Membrane</keyword>
<organism evidence="9 10">
    <name type="scientific">Campylobacter suis</name>
    <dbReference type="NCBI Taxonomy" id="2790657"/>
    <lineage>
        <taxon>Bacteria</taxon>
        <taxon>Pseudomonadati</taxon>
        <taxon>Campylobacterota</taxon>
        <taxon>Epsilonproteobacteria</taxon>
        <taxon>Campylobacterales</taxon>
        <taxon>Campylobacteraceae</taxon>
        <taxon>Campylobacter</taxon>
    </lineage>
</organism>
<keyword evidence="4" id="KW-1003">Cell membrane</keyword>
<keyword evidence="6 8" id="KW-1133">Transmembrane helix</keyword>
<dbReference type="Proteomes" id="UP000789359">
    <property type="component" value="Unassembled WGS sequence"/>
</dbReference>
<dbReference type="InterPro" id="IPR038770">
    <property type="entry name" value="Na+/solute_symporter_sf"/>
</dbReference>
<comment type="subcellular location">
    <subcellularLocation>
        <location evidence="1">Cell membrane</location>
        <topology evidence="1">Multi-pass membrane protein</topology>
    </subcellularLocation>
</comment>
<dbReference type="EMBL" id="CAJHOE010000001">
    <property type="protein sequence ID" value="CAD7286803.1"/>
    <property type="molecule type" value="Genomic_DNA"/>
</dbReference>
<dbReference type="RefSeq" id="WP_230056328.1">
    <property type="nucleotide sequence ID" value="NZ_CAJHOE010000001.1"/>
</dbReference>
<name>A0ABN7K2M3_9BACT</name>
<dbReference type="Gene3D" id="1.20.1530.20">
    <property type="match status" value="1"/>
</dbReference>
<gene>
    <name evidence="9" type="ORF">LMG8286_00545</name>
</gene>
<comment type="caution">
    <text evidence="9">The sequence shown here is derived from an EMBL/GenBank/DDBJ whole genome shotgun (WGS) entry which is preliminary data.</text>
</comment>
<evidence type="ECO:0008006" key="11">
    <source>
        <dbReference type="Google" id="ProtNLM"/>
    </source>
</evidence>